<keyword evidence="4" id="KW-1015">Disulfide bond</keyword>
<feature type="domain" description="Chitin-binding type-2" evidence="7">
    <location>
        <begin position="610"/>
        <end position="667"/>
    </location>
</feature>
<dbReference type="SMART" id="SM00494">
    <property type="entry name" value="ChtBD2"/>
    <property type="match status" value="12"/>
</dbReference>
<evidence type="ECO:0000256" key="4">
    <source>
        <dbReference type="ARBA" id="ARBA00023157"/>
    </source>
</evidence>
<dbReference type="KEGG" id="dwi:6645636"/>
<evidence type="ECO:0000256" key="5">
    <source>
        <dbReference type="ARBA" id="ARBA00023180"/>
    </source>
</evidence>
<dbReference type="SUPFAM" id="SSF57625">
    <property type="entry name" value="Invertebrate chitin-binding proteins"/>
    <property type="match status" value="13"/>
</dbReference>
<keyword evidence="5" id="KW-0325">Glycoprotein</keyword>
<evidence type="ECO:0000256" key="1">
    <source>
        <dbReference type="ARBA" id="ARBA00022669"/>
    </source>
</evidence>
<feature type="domain" description="Chitin-binding type-2" evidence="7">
    <location>
        <begin position="449"/>
        <end position="503"/>
    </location>
</feature>
<dbReference type="PROSITE" id="PS50940">
    <property type="entry name" value="CHIT_BIND_II"/>
    <property type="match status" value="9"/>
</dbReference>
<dbReference type="PANTHER" id="PTHR23301:SF0">
    <property type="entry name" value="CHITIN-BINDING TYPE-2 DOMAIN-CONTAINING PROTEIN-RELATED"/>
    <property type="match status" value="1"/>
</dbReference>
<reference evidence="8 9" key="1">
    <citation type="journal article" date="2007" name="Nature">
        <title>Evolution of genes and genomes on the Drosophila phylogeny.</title>
        <authorList>
            <consortium name="Drosophila 12 Genomes Consortium"/>
            <person name="Clark A.G."/>
            <person name="Eisen M.B."/>
            <person name="Smith D.R."/>
            <person name="Bergman C.M."/>
            <person name="Oliver B."/>
            <person name="Markow T.A."/>
            <person name="Kaufman T.C."/>
            <person name="Kellis M."/>
            <person name="Gelbart W."/>
            <person name="Iyer V.N."/>
            <person name="Pollard D.A."/>
            <person name="Sackton T.B."/>
            <person name="Larracuente A.M."/>
            <person name="Singh N.D."/>
            <person name="Abad J.P."/>
            <person name="Abt D.N."/>
            <person name="Adryan B."/>
            <person name="Aguade M."/>
            <person name="Akashi H."/>
            <person name="Anderson W.W."/>
            <person name="Aquadro C.F."/>
            <person name="Ardell D.H."/>
            <person name="Arguello R."/>
            <person name="Artieri C.G."/>
            <person name="Barbash D.A."/>
            <person name="Barker D."/>
            <person name="Barsanti P."/>
            <person name="Batterham P."/>
            <person name="Batzoglou S."/>
            <person name="Begun D."/>
            <person name="Bhutkar A."/>
            <person name="Blanco E."/>
            <person name="Bosak S.A."/>
            <person name="Bradley R.K."/>
            <person name="Brand A.D."/>
            <person name="Brent M.R."/>
            <person name="Brooks A.N."/>
            <person name="Brown R.H."/>
            <person name="Butlin R.K."/>
            <person name="Caggese C."/>
            <person name="Calvi B.R."/>
            <person name="Bernardo de Carvalho A."/>
            <person name="Caspi A."/>
            <person name="Castrezana S."/>
            <person name="Celniker S.E."/>
            <person name="Chang J.L."/>
            <person name="Chapple C."/>
            <person name="Chatterji S."/>
            <person name="Chinwalla A."/>
            <person name="Civetta A."/>
            <person name="Clifton S.W."/>
            <person name="Comeron J.M."/>
            <person name="Costello J.C."/>
            <person name="Coyne J.A."/>
            <person name="Daub J."/>
            <person name="David R.G."/>
            <person name="Delcher A.L."/>
            <person name="Delehaunty K."/>
            <person name="Do C.B."/>
            <person name="Ebling H."/>
            <person name="Edwards K."/>
            <person name="Eickbush T."/>
            <person name="Evans J.D."/>
            <person name="Filipski A."/>
            <person name="Findeiss S."/>
            <person name="Freyhult E."/>
            <person name="Fulton L."/>
            <person name="Fulton R."/>
            <person name="Garcia A.C."/>
            <person name="Gardiner A."/>
            <person name="Garfield D.A."/>
            <person name="Garvin B.E."/>
            <person name="Gibson G."/>
            <person name="Gilbert D."/>
            <person name="Gnerre S."/>
            <person name="Godfrey J."/>
            <person name="Good R."/>
            <person name="Gotea V."/>
            <person name="Gravely B."/>
            <person name="Greenberg A.J."/>
            <person name="Griffiths-Jones S."/>
            <person name="Gross S."/>
            <person name="Guigo R."/>
            <person name="Gustafson E.A."/>
            <person name="Haerty W."/>
            <person name="Hahn M.W."/>
            <person name="Halligan D.L."/>
            <person name="Halpern A.L."/>
            <person name="Halter G.M."/>
            <person name="Han M.V."/>
            <person name="Heger A."/>
            <person name="Hillier L."/>
            <person name="Hinrichs A.S."/>
            <person name="Holmes I."/>
            <person name="Hoskins R.A."/>
            <person name="Hubisz M.J."/>
            <person name="Hultmark D."/>
            <person name="Huntley M.A."/>
            <person name="Jaffe D.B."/>
            <person name="Jagadeeshan S."/>
            <person name="Jeck W.R."/>
            <person name="Johnson J."/>
            <person name="Jones C.D."/>
            <person name="Jordan W.C."/>
            <person name="Karpen G.H."/>
            <person name="Kataoka E."/>
            <person name="Keightley P.D."/>
            <person name="Kheradpour P."/>
            <person name="Kirkness E.F."/>
            <person name="Koerich L.B."/>
            <person name="Kristiansen K."/>
            <person name="Kudrna D."/>
            <person name="Kulathinal R.J."/>
            <person name="Kumar S."/>
            <person name="Kwok R."/>
            <person name="Lander E."/>
            <person name="Langley C.H."/>
            <person name="Lapoint R."/>
            <person name="Lazzaro B.P."/>
            <person name="Lee S.J."/>
            <person name="Levesque L."/>
            <person name="Li R."/>
            <person name="Lin C.F."/>
            <person name="Lin M.F."/>
            <person name="Lindblad-Toh K."/>
            <person name="Llopart A."/>
            <person name="Long M."/>
            <person name="Low L."/>
            <person name="Lozovsky E."/>
            <person name="Lu J."/>
            <person name="Luo M."/>
            <person name="Machado C.A."/>
            <person name="Makalowski W."/>
            <person name="Marzo M."/>
            <person name="Matsuda M."/>
            <person name="Matzkin L."/>
            <person name="McAllister B."/>
            <person name="McBride C.S."/>
            <person name="McKernan B."/>
            <person name="McKernan K."/>
            <person name="Mendez-Lago M."/>
            <person name="Minx P."/>
            <person name="Mollenhauer M.U."/>
            <person name="Montooth K."/>
            <person name="Mount S.M."/>
            <person name="Mu X."/>
            <person name="Myers E."/>
            <person name="Negre B."/>
            <person name="Newfeld S."/>
            <person name="Nielsen R."/>
            <person name="Noor M.A."/>
            <person name="O'Grady P."/>
            <person name="Pachter L."/>
            <person name="Papaceit M."/>
            <person name="Parisi M.J."/>
            <person name="Parisi M."/>
            <person name="Parts L."/>
            <person name="Pedersen J.S."/>
            <person name="Pesole G."/>
            <person name="Phillippy A.M."/>
            <person name="Ponting C.P."/>
            <person name="Pop M."/>
            <person name="Porcelli D."/>
            <person name="Powell J.R."/>
            <person name="Prohaska S."/>
            <person name="Pruitt K."/>
            <person name="Puig M."/>
            <person name="Quesneville H."/>
            <person name="Ram K.R."/>
            <person name="Rand D."/>
            <person name="Rasmussen M.D."/>
            <person name="Reed L.K."/>
            <person name="Reenan R."/>
            <person name="Reily A."/>
            <person name="Remington K.A."/>
            <person name="Rieger T.T."/>
            <person name="Ritchie M.G."/>
            <person name="Robin C."/>
            <person name="Rogers Y.H."/>
            <person name="Rohde C."/>
            <person name="Rozas J."/>
            <person name="Rubenfield M.J."/>
            <person name="Ruiz A."/>
            <person name="Russo S."/>
            <person name="Salzberg S.L."/>
            <person name="Sanchez-Gracia A."/>
            <person name="Saranga D.J."/>
            <person name="Sato H."/>
            <person name="Schaeffer S.W."/>
            <person name="Schatz M.C."/>
            <person name="Schlenke T."/>
            <person name="Schwartz R."/>
            <person name="Segarra C."/>
            <person name="Singh R.S."/>
            <person name="Sirot L."/>
            <person name="Sirota M."/>
            <person name="Sisneros N.B."/>
            <person name="Smith C.D."/>
            <person name="Smith T.F."/>
            <person name="Spieth J."/>
            <person name="Stage D.E."/>
            <person name="Stark A."/>
            <person name="Stephan W."/>
            <person name="Strausberg R.L."/>
            <person name="Strempel S."/>
            <person name="Sturgill D."/>
            <person name="Sutton G."/>
            <person name="Sutton G.G."/>
            <person name="Tao W."/>
            <person name="Teichmann S."/>
            <person name="Tobari Y.N."/>
            <person name="Tomimura Y."/>
            <person name="Tsolas J.M."/>
            <person name="Valente V.L."/>
            <person name="Venter E."/>
            <person name="Venter J.C."/>
            <person name="Vicario S."/>
            <person name="Vieira F.G."/>
            <person name="Vilella A.J."/>
            <person name="Villasante A."/>
            <person name="Walenz B."/>
            <person name="Wang J."/>
            <person name="Wasserman M."/>
            <person name="Watts T."/>
            <person name="Wilson D."/>
            <person name="Wilson R.K."/>
            <person name="Wing R.A."/>
            <person name="Wolfner M.F."/>
            <person name="Wong A."/>
            <person name="Wong G.K."/>
            <person name="Wu C.I."/>
            <person name="Wu G."/>
            <person name="Yamamoto D."/>
            <person name="Yang H.P."/>
            <person name="Yang S.P."/>
            <person name="Yorke J.A."/>
            <person name="Yoshida K."/>
            <person name="Zdobnov E."/>
            <person name="Zhang P."/>
            <person name="Zhang Y."/>
            <person name="Zimin A.V."/>
            <person name="Baldwin J."/>
            <person name="Abdouelleil A."/>
            <person name="Abdulkadir J."/>
            <person name="Abebe A."/>
            <person name="Abera B."/>
            <person name="Abreu J."/>
            <person name="Acer S.C."/>
            <person name="Aftuck L."/>
            <person name="Alexander A."/>
            <person name="An P."/>
            <person name="Anderson E."/>
            <person name="Anderson S."/>
            <person name="Arachi H."/>
            <person name="Azer M."/>
            <person name="Bachantsang P."/>
            <person name="Barry A."/>
            <person name="Bayul T."/>
            <person name="Berlin A."/>
            <person name="Bessette D."/>
            <person name="Bloom T."/>
            <person name="Blye J."/>
            <person name="Boguslavskiy L."/>
            <person name="Bonnet C."/>
            <person name="Boukhgalter B."/>
            <person name="Bourzgui I."/>
            <person name="Brown A."/>
            <person name="Cahill P."/>
            <person name="Channer S."/>
            <person name="Cheshatsang Y."/>
            <person name="Chuda L."/>
            <person name="Citroen M."/>
            <person name="Collymore A."/>
            <person name="Cooke P."/>
            <person name="Costello M."/>
            <person name="D'Aco K."/>
            <person name="Daza R."/>
            <person name="De Haan G."/>
            <person name="DeGray S."/>
            <person name="DeMaso C."/>
            <person name="Dhargay N."/>
            <person name="Dooley K."/>
            <person name="Dooley E."/>
            <person name="Doricent M."/>
            <person name="Dorje P."/>
            <person name="Dorjee K."/>
            <person name="Dupes A."/>
            <person name="Elong R."/>
            <person name="Falk J."/>
            <person name="Farina A."/>
            <person name="Faro S."/>
            <person name="Ferguson D."/>
            <person name="Fisher S."/>
            <person name="Foley C.D."/>
            <person name="Franke A."/>
            <person name="Friedrich D."/>
            <person name="Gadbois L."/>
            <person name="Gearin G."/>
            <person name="Gearin C.R."/>
            <person name="Giannoukos G."/>
            <person name="Goode T."/>
            <person name="Graham J."/>
            <person name="Grandbois E."/>
            <person name="Grewal S."/>
            <person name="Gyaltsen K."/>
            <person name="Hafez N."/>
            <person name="Hagos B."/>
            <person name="Hall J."/>
            <person name="Henson C."/>
            <person name="Hollinger A."/>
            <person name="Honan T."/>
            <person name="Huard M.D."/>
            <person name="Hughes L."/>
            <person name="Hurhula B."/>
            <person name="Husby M.E."/>
            <person name="Kamat A."/>
            <person name="Kanga B."/>
            <person name="Kashin S."/>
            <person name="Khazanovich D."/>
            <person name="Kisner P."/>
            <person name="Lance K."/>
            <person name="Lara M."/>
            <person name="Lee W."/>
            <person name="Lennon N."/>
            <person name="Letendre F."/>
            <person name="LeVine R."/>
            <person name="Lipovsky A."/>
            <person name="Liu X."/>
            <person name="Liu J."/>
            <person name="Liu S."/>
            <person name="Lokyitsang T."/>
            <person name="Lokyitsang Y."/>
            <person name="Lubonja R."/>
            <person name="Lui A."/>
            <person name="MacDonald P."/>
            <person name="Magnisalis V."/>
            <person name="Maru K."/>
            <person name="Matthews C."/>
            <person name="McCusker W."/>
            <person name="McDonough S."/>
            <person name="Mehta T."/>
            <person name="Meldrim J."/>
            <person name="Meneus L."/>
            <person name="Mihai O."/>
            <person name="Mihalev A."/>
            <person name="Mihova T."/>
            <person name="Mittelman R."/>
            <person name="Mlenga V."/>
            <person name="Montmayeur A."/>
            <person name="Mulrain L."/>
            <person name="Navidi A."/>
            <person name="Naylor J."/>
            <person name="Negash T."/>
            <person name="Nguyen T."/>
            <person name="Nguyen N."/>
            <person name="Nicol R."/>
            <person name="Norbu C."/>
            <person name="Norbu N."/>
            <person name="Novod N."/>
            <person name="O'Neill B."/>
            <person name="Osman S."/>
            <person name="Markiewicz E."/>
            <person name="Oyono O.L."/>
            <person name="Patti C."/>
            <person name="Phunkhang P."/>
            <person name="Pierre F."/>
            <person name="Priest M."/>
            <person name="Raghuraman S."/>
            <person name="Rege F."/>
            <person name="Reyes R."/>
            <person name="Rise C."/>
            <person name="Rogov P."/>
            <person name="Ross K."/>
            <person name="Ryan E."/>
            <person name="Settipalli S."/>
            <person name="Shea T."/>
            <person name="Sherpa N."/>
            <person name="Shi L."/>
            <person name="Shih D."/>
            <person name="Sparrow T."/>
            <person name="Spaulding J."/>
            <person name="Stalker J."/>
            <person name="Stange-Thomann N."/>
            <person name="Stavropoulos S."/>
            <person name="Stone C."/>
            <person name="Strader C."/>
            <person name="Tesfaye S."/>
            <person name="Thomson T."/>
            <person name="Thoulutsang Y."/>
            <person name="Thoulutsang D."/>
            <person name="Topham K."/>
            <person name="Topping I."/>
            <person name="Tsamla T."/>
            <person name="Vassiliev H."/>
            <person name="Vo A."/>
            <person name="Wangchuk T."/>
            <person name="Wangdi T."/>
            <person name="Weiand M."/>
            <person name="Wilkinson J."/>
            <person name="Wilson A."/>
            <person name="Yadav S."/>
            <person name="Young G."/>
            <person name="Yu Q."/>
            <person name="Zembek L."/>
            <person name="Zhong D."/>
            <person name="Zimmer A."/>
            <person name="Zwirko Z."/>
            <person name="Jaffe D.B."/>
            <person name="Alvarez P."/>
            <person name="Brockman W."/>
            <person name="Butler J."/>
            <person name="Chin C."/>
            <person name="Gnerre S."/>
            <person name="Grabherr M."/>
            <person name="Kleber M."/>
            <person name="Mauceli E."/>
            <person name="MacCallum I."/>
        </authorList>
    </citation>
    <scope>NUCLEOTIDE SEQUENCE [LARGE SCALE GENOMIC DNA]</scope>
    <source>
        <strain evidence="9">Tucson 14030-0811.24</strain>
    </source>
</reference>
<evidence type="ECO:0000313" key="8">
    <source>
        <dbReference type="EMBL" id="EDW79337.2"/>
    </source>
</evidence>
<feature type="domain" description="Chitin-binding type-2" evidence="7">
    <location>
        <begin position="344"/>
        <end position="398"/>
    </location>
</feature>
<dbReference type="Pfam" id="PF01607">
    <property type="entry name" value="CBM_14"/>
    <property type="match status" value="9"/>
</dbReference>
<dbReference type="EMBL" id="CH964095">
    <property type="protein sequence ID" value="EDW79337.2"/>
    <property type="molecule type" value="Genomic_DNA"/>
</dbReference>
<dbReference type="Proteomes" id="UP000007798">
    <property type="component" value="Unassembled WGS sequence"/>
</dbReference>
<dbReference type="eggNOG" id="ENOG502SF2Q">
    <property type="taxonomic scope" value="Eukaryota"/>
</dbReference>
<sequence length="740" mass="81522">MKPHYVLSLCLALSLFIGSLHAEDCCKDGETKADEDDCTQYYVCCTGQFVLKSCEDNYYWNATQGVCKEDNGECIGGNTNCEEGTIKENPSDCAGYLKCVNDDWVPVACAEGYYFHNGICTKDDDNVCLNCVEGCTKEDLDDCTKYRVCSNGKYVTKSCPTGDYWNAESRACERDEGQCNGNNSTCKDGTLQANPLDCAGYQKCENNEWLNISCPEGYYFNATYEACIFDTDGVCNGNNSTCVDGDKQINPSDCAGYQQCENNEWINKSCAEGTYFNATYKTCIVDTKGVCVNCVNGTKTSDEDNCAQYLECINGKYETKSCDVNYWWNGTDCTYDNGECNGNNSTCKDGTLQANPLDCAGYQQCENNEWINKSCAEGTYFNATYKTCIVDTKGVCVNCVNGTKTSDEDNCAQYLECINGKYETKSCDVNYWWNGTDCTYDNGECNGNNSTCKDGTLQANPLDCAGYQQCENNEWINKSCAEGTYFNATYKTCIVDTKGVCVNCVNGTKTSDEDNCAQYLECINGKYETKSCDVNDWWNGTDCTKDNGECNGNNSTCTEGSTIVDAANCAGYLLCNNNNWLTQKCPEGTYFNKTQCVYDRDGVCLNKTCDPECCDRPDNWEGPVDGNCSAFIQCVHGIMYEQRCANNLQYNPKKGECDYPYNVDCDDGSLPPSGPSAGPSGTYCESHGRCVGQRDGVMLTGVADTCGSTYIVCQCECEVELSCPSGLVFNPKYKVCDYEC</sequence>
<feature type="chain" id="PRO_5006458212" description="Chitin-binding type-2 domain-containing protein" evidence="6">
    <location>
        <begin position="23"/>
        <end position="740"/>
    </location>
</feature>
<feature type="domain" description="Chitin-binding type-2" evidence="7">
    <location>
        <begin position="23"/>
        <end position="76"/>
    </location>
</feature>
<feature type="domain" description="Chitin-binding type-2" evidence="7">
    <location>
        <begin position="78"/>
        <end position="130"/>
    </location>
</feature>
<dbReference type="AlphaFoldDB" id="B4N3Y2"/>
<dbReference type="SMR" id="B4N3Y2"/>
<proteinExistence type="predicted"/>
<dbReference type="PANTHER" id="PTHR23301">
    <property type="entry name" value="CHITIN BINDING PERITROPHIN-A"/>
    <property type="match status" value="1"/>
</dbReference>
<dbReference type="HOGENOM" id="CLU_420514_0_0_1"/>
<feature type="domain" description="Chitin-binding type-2" evidence="7">
    <location>
        <begin position="142"/>
        <end position="181"/>
    </location>
</feature>
<keyword evidence="1" id="KW-0147">Chitin-binding</keyword>
<name>B4N3Y2_DROWI</name>
<protein>
    <recommendedName>
        <fullName evidence="7">Chitin-binding type-2 domain-containing protein</fullName>
    </recommendedName>
</protein>
<keyword evidence="9" id="KW-1185">Reference proteome</keyword>
<dbReference type="STRING" id="7260.B4N3Y2"/>
<dbReference type="InParanoid" id="B4N3Y2"/>
<dbReference type="GO" id="GO:0008061">
    <property type="term" value="F:chitin binding"/>
    <property type="evidence" value="ECO:0007669"/>
    <property type="project" value="UniProtKB-KW"/>
</dbReference>
<dbReference type="OrthoDB" id="7250310at2759"/>
<feature type="domain" description="Chitin-binding type-2" evidence="7">
    <location>
        <begin position="183"/>
        <end position="237"/>
    </location>
</feature>
<evidence type="ECO:0000256" key="2">
    <source>
        <dbReference type="ARBA" id="ARBA00022729"/>
    </source>
</evidence>
<dbReference type="Gene3D" id="2.170.140.10">
    <property type="entry name" value="Chitin binding domain"/>
    <property type="match status" value="6"/>
</dbReference>
<evidence type="ECO:0000259" key="7">
    <source>
        <dbReference type="PROSITE" id="PS50940"/>
    </source>
</evidence>
<dbReference type="InterPro" id="IPR051940">
    <property type="entry name" value="Chitin_bind-dev_reg"/>
</dbReference>
<feature type="signal peptide" evidence="6">
    <location>
        <begin position="1"/>
        <end position="22"/>
    </location>
</feature>
<dbReference type="GO" id="GO:0005576">
    <property type="term" value="C:extracellular region"/>
    <property type="evidence" value="ECO:0007669"/>
    <property type="project" value="InterPro"/>
</dbReference>
<keyword evidence="3" id="KW-0677">Repeat</keyword>
<organism evidence="8 9">
    <name type="scientific">Drosophila willistoni</name>
    <name type="common">Fruit fly</name>
    <dbReference type="NCBI Taxonomy" id="7260"/>
    <lineage>
        <taxon>Eukaryota</taxon>
        <taxon>Metazoa</taxon>
        <taxon>Ecdysozoa</taxon>
        <taxon>Arthropoda</taxon>
        <taxon>Hexapoda</taxon>
        <taxon>Insecta</taxon>
        <taxon>Pterygota</taxon>
        <taxon>Neoptera</taxon>
        <taxon>Endopterygota</taxon>
        <taxon>Diptera</taxon>
        <taxon>Brachycera</taxon>
        <taxon>Muscomorpha</taxon>
        <taxon>Ephydroidea</taxon>
        <taxon>Drosophilidae</taxon>
        <taxon>Drosophila</taxon>
        <taxon>Sophophora</taxon>
    </lineage>
</organism>
<accession>B4N3Y2</accession>
<dbReference type="InterPro" id="IPR036508">
    <property type="entry name" value="Chitin-bd_dom_sf"/>
</dbReference>
<feature type="domain" description="Chitin-binding type-2" evidence="7">
    <location>
        <begin position="554"/>
        <end position="606"/>
    </location>
</feature>
<gene>
    <name evidence="8" type="primary">Dwil\GK25288</name>
    <name evidence="8" type="ORF">Dwil_GK25288</name>
</gene>
<keyword evidence="2 6" id="KW-0732">Signal</keyword>
<feature type="domain" description="Chitin-binding type-2" evidence="7">
    <location>
        <begin position="239"/>
        <end position="293"/>
    </location>
</feature>
<evidence type="ECO:0000256" key="3">
    <source>
        <dbReference type="ARBA" id="ARBA00022737"/>
    </source>
</evidence>
<evidence type="ECO:0000256" key="6">
    <source>
        <dbReference type="SAM" id="SignalP"/>
    </source>
</evidence>
<evidence type="ECO:0000313" key="9">
    <source>
        <dbReference type="Proteomes" id="UP000007798"/>
    </source>
</evidence>
<dbReference type="InterPro" id="IPR002557">
    <property type="entry name" value="Chitin-bd_dom"/>
</dbReference>